<dbReference type="EMBL" id="CP040626">
    <property type="protein sequence ID" value="QMW91117.1"/>
    <property type="molecule type" value="Genomic_DNA"/>
</dbReference>
<accession>A0AAP9RF47</accession>
<dbReference type="Proteomes" id="UP000515243">
    <property type="component" value="Chromosome 1"/>
</dbReference>
<name>A0AAP9RF47_CLOBU</name>
<dbReference type="AlphaFoldDB" id="A0AAP9RF47"/>
<evidence type="ECO:0000313" key="2">
    <source>
        <dbReference type="Proteomes" id="UP000515243"/>
    </source>
</evidence>
<protein>
    <submittedName>
        <fullName evidence="1">Uncharacterized protein</fullName>
    </submittedName>
</protein>
<proteinExistence type="predicted"/>
<dbReference type="InterPro" id="IPR016181">
    <property type="entry name" value="Acyl_CoA_acyltransferase"/>
</dbReference>
<gene>
    <name evidence="1" type="ORF">FF104_09125</name>
</gene>
<dbReference type="SUPFAM" id="SSF55729">
    <property type="entry name" value="Acyl-CoA N-acyltransferases (Nat)"/>
    <property type="match status" value="1"/>
</dbReference>
<dbReference type="Gene3D" id="3.40.630.30">
    <property type="match status" value="1"/>
</dbReference>
<evidence type="ECO:0000313" key="1">
    <source>
        <dbReference type="EMBL" id="QMW91117.1"/>
    </source>
</evidence>
<organism evidence="1 2">
    <name type="scientific">Clostridium butyricum</name>
    <dbReference type="NCBI Taxonomy" id="1492"/>
    <lineage>
        <taxon>Bacteria</taxon>
        <taxon>Bacillati</taxon>
        <taxon>Bacillota</taxon>
        <taxon>Clostridia</taxon>
        <taxon>Eubacteriales</taxon>
        <taxon>Clostridiaceae</taxon>
        <taxon>Clostridium</taxon>
    </lineage>
</organism>
<dbReference type="GeneID" id="92944329"/>
<reference evidence="1 2" key="1">
    <citation type="submission" date="2019-05" db="EMBL/GenBank/DDBJ databases">
        <authorList>
            <person name="Schori C."/>
            <person name="Ahrens C."/>
        </authorList>
    </citation>
    <scope>NUCLEOTIDE SEQUENCE [LARGE SCALE GENOMIC DNA]</scope>
    <source>
        <strain evidence="1 2">DSM 10702</strain>
    </source>
</reference>
<dbReference type="RefSeq" id="WP_003427359.1">
    <property type="nucleotide sequence ID" value="NZ_AP019716.1"/>
</dbReference>
<sequence>MNPYVECPTIKTKSFTIRLIRESDRKSLFRCYNDKRAVECMNDDNCDFSFYVDSEEKMQETIGYWINFYQKKYFVRFSIVDNATEEAVGTIEGFSGETGVLRVDICSEYEKACYLSELFNFARDNFYEFFGNEYIVTKAISKALERREALVNNRWESIDTYRDYRDYYRIKLI</sequence>